<sequence>MQQERYEIITRIISELENLLPIALKDPKDEMVSGGNVALCIIDENGFVYGKMFGDNNPRLRQSFKVAWTKASQVWLTGERTGEYERLVFTNQIPENANGIENPDLIGWMGGQPLELKNGLKLSVGFSGFTGPTDIDIVLQACRNLQLI</sequence>
<reference evidence="1" key="1">
    <citation type="journal article" date="2014" name="Int. J. Syst. Evol. Microbiol.">
        <title>Complete genome sequence of Corynebacterium casei LMG S-19264T (=DSM 44701T), isolated from a smear-ripened cheese.</title>
        <authorList>
            <consortium name="US DOE Joint Genome Institute (JGI-PGF)"/>
            <person name="Walter F."/>
            <person name="Albersmeier A."/>
            <person name="Kalinowski J."/>
            <person name="Ruckert C."/>
        </authorList>
    </citation>
    <scope>NUCLEOTIDE SEQUENCE</scope>
    <source>
        <strain evidence="1">CGMCC 1.15448</strain>
    </source>
</reference>
<dbReference type="Proteomes" id="UP000607559">
    <property type="component" value="Unassembled WGS sequence"/>
</dbReference>
<proteinExistence type="predicted"/>
<dbReference type="RefSeq" id="WP_188931338.1">
    <property type="nucleotide sequence ID" value="NZ_BMJC01000002.1"/>
</dbReference>
<keyword evidence="2" id="KW-1185">Reference proteome</keyword>
<dbReference type="EMBL" id="BMJC01000002">
    <property type="protein sequence ID" value="GGA97841.1"/>
    <property type="molecule type" value="Genomic_DNA"/>
</dbReference>
<evidence type="ECO:0000313" key="2">
    <source>
        <dbReference type="Proteomes" id="UP000607559"/>
    </source>
</evidence>
<gene>
    <name evidence="1" type="ORF">GCM10011511_21450</name>
</gene>
<comment type="caution">
    <text evidence="1">The sequence shown here is derived from an EMBL/GenBank/DDBJ whole genome shotgun (WGS) entry which is preliminary data.</text>
</comment>
<dbReference type="SUPFAM" id="SSF143744">
    <property type="entry name" value="GlcG-like"/>
    <property type="match status" value="1"/>
</dbReference>
<evidence type="ECO:0008006" key="3">
    <source>
        <dbReference type="Google" id="ProtNLM"/>
    </source>
</evidence>
<dbReference type="InterPro" id="IPR038084">
    <property type="entry name" value="PduO/GlcC-like_sf"/>
</dbReference>
<evidence type="ECO:0000313" key="1">
    <source>
        <dbReference type="EMBL" id="GGA97841.1"/>
    </source>
</evidence>
<accession>A0A8J2UCL9</accession>
<dbReference type="AlphaFoldDB" id="A0A8J2UCL9"/>
<dbReference type="Gene3D" id="3.30.450.150">
    <property type="entry name" value="Haem-degrading domain"/>
    <property type="match status" value="1"/>
</dbReference>
<organism evidence="1 2">
    <name type="scientific">Puia dinghuensis</name>
    <dbReference type="NCBI Taxonomy" id="1792502"/>
    <lineage>
        <taxon>Bacteria</taxon>
        <taxon>Pseudomonadati</taxon>
        <taxon>Bacteroidota</taxon>
        <taxon>Chitinophagia</taxon>
        <taxon>Chitinophagales</taxon>
        <taxon>Chitinophagaceae</taxon>
        <taxon>Puia</taxon>
    </lineage>
</organism>
<reference evidence="1" key="2">
    <citation type="submission" date="2020-09" db="EMBL/GenBank/DDBJ databases">
        <authorList>
            <person name="Sun Q."/>
            <person name="Zhou Y."/>
        </authorList>
    </citation>
    <scope>NUCLEOTIDE SEQUENCE</scope>
    <source>
        <strain evidence="1">CGMCC 1.15448</strain>
    </source>
</reference>
<name>A0A8J2UCL9_9BACT</name>
<protein>
    <recommendedName>
        <fullName evidence="3">Heme-binding protein</fullName>
    </recommendedName>
</protein>